<protein>
    <submittedName>
        <fullName evidence="2">Uncharacterized protein</fullName>
    </submittedName>
</protein>
<proteinExistence type="predicted"/>
<evidence type="ECO:0000313" key="2">
    <source>
        <dbReference type="EMBL" id="KUM45199.1"/>
    </source>
</evidence>
<keyword evidence="1" id="KW-0472">Membrane</keyword>
<feature type="transmembrane region" description="Helical" evidence="1">
    <location>
        <begin position="31"/>
        <end position="48"/>
    </location>
</feature>
<geneLocation type="mitochondrion" evidence="2"/>
<evidence type="ECO:0000256" key="1">
    <source>
        <dbReference type="SAM" id="Phobius"/>
    </source>
</evidence>
<reference evidence="2" key="1">
    <citation type="journal article" date="2015" name="Genome Biol. Evol.">
        <title>Organellar Genomes of White Spruce (Picea glauca): Assembly and Annotation.</title>
        <authorList>
            <person name="Jackman S.D."/>
            <person name="Warren R.L."/>
            <person name="Gibb E.A."/>
            <person name="Vandervalk B.P."/>
            <person name="Mohamadi H."/>
            <person name="Chu J."/>
            <person name="Raymond A."/>
            <person name="Pleasance S."/>
            <person name="Coope R."/>
            <person name="Wildung M.R."/>
            <person name="Ritland C.E."/>
            <person name="Bousquet J."/>
            <person name="Jones S.J."/>
            <person name="Bohlmann J."/>
            <person name="Birol I."/>
        </authorList>
    </citation>
    <scope>NUCLEOTIDE SEQUENCE [LARGE SCALE GENOMIC DNA]</scope>
    <source>
        <tissue evidence="2">Flushing bud</tissue>
    </source>
</reference>
<organism evidence="2">
    <name type="scientific">Picea glauca</name>
    <name type="common">White spruce</name>
    <name type="synonym">Pinus glauca</name>
    <dbReference type="NCBI Taxonomy" id="3330"/>
    <lineage>
        <taxon>Eukaryota</taxon>
        <taxon>Viridiplantae</taxon>
        <taxon>Streptophyta</taxon>
        <taxon>Embryophyta</taxon>
        <taxon>Tracheophyta</taxon>
        <taxon>Spermatophyta</taxon>
        <taxon>Pinopsida</taxon>
        <taxon>Pinidae</taxon>
        <taxon>Conifers I</taxon>
        <taxon>Pinales</taxon>
        <taxon>Pinaceae</taxon>
        <taxon>Picea</taxon>
    </lineage>
</organism>
<accession>A0A101LTR6</accession>
<keyword evidence="2" id="KW-0496">Mitochondrion</keyword>
<keyword evidence="1" id="KW-0812">Transmembrane</keyword>
<comment type="caution">
    <text evidence="2">The sequence shown here is derived from an EMBL/GenBank/DDBJ whole genome shotgun (WGS) entry which is preliminary data.</text>
</comment>
<gene>
    <name evidence="2" type="ORF">ABT39_MTgene3522</name>
</gene>
<sequence>MYLHLSFLFPCLCSSLYMLSPLPLPLLRPSLLMLLLLFMVLVFNYQGIERELNK</sequence>
<dbReference type="AlphaFoldDB" id="A0A101LTR6"/>
<dbReference type="EMBL" id="LKAM01000023">
    <property type="protein sequence ID" value="KUM45199.1"/>
    <property type="molecule type" value="Genomic_DNA"/>
</dbReference>
<name>A0A101LTR6_PICGL</name>
<keyword evidence="1" id="KW-1133">Transmembrane helix</keyword>